<sequence>MKRLTILCITFMTVWLLAAVTPASAENEEEDVKTEDVTLTDEQKKELDAMYQEYFAVHKDIINKYVEFGIMDQEKAEKKISFLDKHYEKLKENGFVMKWDDKKHKKFRDQDKKTSDE</sequence>
<dbReference type="EMBL" id="SMAN01000018">
    <property type="protein sequence ID" value="TCT19366.1"/>
    <property type="molecule type" value="Genomic_DNA"/>
</dbReference>
<feature type="signal peptide" evidence="1">
    <location>
        <begin position="1"/>
        <end position="25"/>
    </location>
</feature>
<dbReference type="AlphaFoldDB" id="A0A4R3MV41"/>
<evidence type="ECO:0000313" key="2">
    <source>
        <dbReference type="EMBL" id="TCT19366.1"/>
    </source>
</evidence>
<evidence type="ECO:0000256" key="1">
    <source>
        <dbReference type="SAM" id="SignalP"/>
    </source>
</evidence>
<evidence type="ECO:0000313" key="3">
    <source>
        <dbReference type="Proteomes" id="UP000294650"/>
    </source>
</evidence>
<keyword evidence="1" id="KW-0732">Signal</keyword>
<name>A0A4R3MV41_9BACI</name>
<keyword evidence="3" id="KW-1185">Reference proteome</keyword>
<dbReference type="RefSeq" id="WP_132372469.1">
    <property type="nucleotide sequence ID" value="NZ_SMAN01000018.1"/>
</dbReference>
<dbReference type="InterPro" id="IPR024485">
    <property type="entry name" value="DUF2680"/>
</dbReference>
<comment type="caution">
    <text evidence="2">The sequence shown here is derived from an EMBL/GenBank/DDBJ whole genome shotgun (WGS) entry which is preliminary data.</text>
</comment>
<dbReference type="OrthoDB" id="2883543at2"/>
<proteinExistence type="predicted"/>
<protein>
    <submittedName>
        <fullName evidence="2">Uncharacterized protein DUF2680</fullName>
    </submittedName>
</protein>
<dbReference type="Pfam" id="PF10925">
    <property type="entry name" value="DUF2680"/>
    <property type="match status" value="1"/>
</dbReference>
<organism evidence="2 3">
    <name type="scientific">Melghiribacillus thermohalophilus</name>
    <dbReference type="NCBI Taxonomy" id="1324956"/>
    <lineage>
        <taxon>Bacteria</taxon>
        <taxon>Bacillati</taxon>
        <taxon>Bacillota</taxon>
        <taxon>Bacilli</taxon>
        <taxon>Bacillales</taxon>
        <taxon>Bacillaceae</taxon>
        <taxon>Melghiribacillus</taxon>
    </lineage>
</organism>
<feature type="chain" id="PRO_5020678754" evidence="1">
    <location>
        <begin position="26"/>
        <end position="117"/>
    </location>
</feature>
<gene>
    <name evidence="2" type="ORF">EDD68_11850</name>
</gene>
<reference evidence="2 3" key="1">
    <citation type="submission" date="2019-03" db="EMBL/GenBank/DDBJ databases">
        <title>Genomic Encyclopedia of Type Strains, Phase IV (KMG-IV): sequencing the most valuable type-strain genomes for metagenomic binning, comparative biology and taxonomic classification.</title>
        <authorList>
            <person name="Goeker M."/>
        </authorList>
    </citation>
    <scope>NUCLEOTIDE SEQUENCE [LARGE SCALE GENOMIC DNA]</scope>
    <source>
        <strain evidence="2 3">DSM 25894</strain>
    </source>
</reference>
<accession>A0A4R3MV41</accession>
<dbReference type="Proteomes" id="UP000294650">
    <property type="component" value="Unassembled WGS sequence"/>
</dbReference>